<evidence type="ECO:0000313" key="9">
    <source>
        <dbReference type="EMBL" id="KAK4490558.1"/>
    </source>
</evidence>
<dbReference type="Pfam" id="PF14380">
    <property type="entry name" value="WAK_assoc"/>
    <property type="match status" value="2"/>
</dbReference>
<keyword evidence="10" id="KW-1185">Reference proteome</keyword>
<comment type="subcellular location">
    <subcellularLocation>
        <location evidence="1">Membrane</location>
        <topology evidence="1">Single-pass membrane protein</topology>
    </subcellularLocation>
</comment>
<evidence type="ECO:0000256" key="6">
    <source>
        <dbReference type="ARBA" id="ARBA00048679"/>
    </source>
</evidence>
<evidence type="ECO:0000256" key="1">
    <source>
        <dbReference type="ARBA" id="ARBA00004167"/>
    </source>
</evidence>
<feature type="domain" description="Wall-associated receptor kinase C-terminal" evidence="8">
    <location>
        <begin position="56"/>
        <end position="113"/>
    </location>
</feature>
<name>A0ABR0DP19_9LAMI</name>
<gene>
    <name evidence="9" type="ORF">RD792_001240</name>
</gene>
<evidence type="ECO:0000259" key="8">
    <source>
        <dbReference type="Pfam" id="PF14380"/>
    </source>
</evidence>
<feature type="domain" description="Wall-associated receptor kinase C-terminal" evidence="8">
    <location>
        <begin position="258"/>
        <end position="331"/>
    </location>
</feature>
<evidence type="ECO:0000259" key="7">
    <source>
        <dbReference type="Pfam" id="PF13947"/>
    </source>
</evidence>
<organism evidence="9 10">
    <name type="scientific">Penstemon davidsonii</name>
    <dbReference type="NCBI Taxonomy" id="160366"/>
    <lineage>
        <taxon>Eukaryota</taxon>
        <taxon>Viridiplantae</taxon>
        <taxon>Streptophyta</taxon>
        <taxon>Embryophyta</taxon>
        <taxon>Tracheophyta</taxon>
        <taxon>Spermatophyta</taxon>
        <taxon>Magnoliopsida</taxon>
        <taxon>eudicotyledons</taxon>
        <taxon>Gunneridae</taxon>
        <taxon>Pentapetalae</taxon>
        <taxon>asterids</taxon>
        <taxon>lamiids</taxon>
        <taxon>Lamiales</taxon>
        <taxon>Plantaginaceae</taxon>
        <taxon>Cheloneae</taxon>
        <taxon>Penstemon</taxon>
    </lineage>
</organism>
<dbReference type="Pfam" id="PF13947">
    <property type="entry name" value="GUB_WAK_bind"/>
    <property type="match status" value="1"/>
</dbReference>
<dbReference type="EMBL" id="JAYDYQ010001087">
    <property type="protein sequence ID" value="KAK4490558.1"/>
    <property type="molecule type" value="Genomic_DNA"/>
</dbReference>
<dbReference type="PANTHER" id="PTHR33138:SF72">
    <property type="entry name" value="WALL-ASSOCIATED RECEPTOR KINASE CARBOXY-TERMINAL PROTEIN"/>
    <property type="match status" value="1"/>
</dbReference>
<feature type="domain" description="Wall-associated receptor kinase galacturonan-binding" evidence="7">
    <location>
        <begin position="115"/>
        <end position="177"/>
    </location>
</feature>
<keyword evidence="4" id="KW-0325">Glycoprotein</keyword>
<reference evidence="9 10" key="1">
    <citation type="journal article" date="2023" name="bioRxiv">
        <title>Genome report: Whole genome sequence and annotation of Penstemon davidsonii.</title>
        <authorList>
            <person name="Ostevik K.L."/>
            <person name="Alabady M."/>
            <person name="Zhang M."/>
            <person name="Rausher M.D."/>
        </authorList>
    </citation>
    <scope>NUCLEOTIDE SEQUENCE [LARGE SCALE GENOMIC DNA]</scope>
    <source>
        <strain evidence="9">DNT005</strain>
        <tissue evidence="9">Whole leaf</tissue>
    </source>
</reference>
<evidence type="ECO:0000256" key="5">
    <source>
        <dbReference type="ARBA" id="ARBA00047899"/>
    </source>
</evidence>
<keyword evidence="3" id="KW-0732">Signal</keyword>
<dbReference type="Proteomes" id="UP001291926">
    <property type="component" value="Unassembled WGS sequence"/>
</dbReference>
<evidence type="ECO:0000256" key="4">
    <source>
        <dbReference type="ARBA" id="ARBA00023180"/>
    </source>
</evidence>
<proteinExistence type="predicted"/>
<comment type="caution">
    <text evidence="9">The sequence shown here is derived from an EMBL/GenBank/DDBJ whole genome shotgun (WGS) entry which is preliminary data.</text>
</comment>
<dbReference type="EC" id="2.7.11.1" evidence="2"/>
<comment type="catalytic activity">
    <reaction evidence="6">
        <text>L-seryl-[protein] + ATP = O-phospho-L-seryl-[protein] + ADP + H(+)</text>
        <dbReference type="Rhea" id="RHEA:17989"/>
        <dbReference type="Rhea" id="RHEA-COMP:9863"/>
        <dbReference type="Rhea" id="RHEA-COMP:11604"/>
        <dbReference type="ChEBI" id="CHEBI:15378"/>
        <dbReference type="ChEBI" id="CHEBI:29999"/>
        <dbReference type="ChEBI" id="CHEBI:30616"/>
        <dbReference type="ChEBI" id="CHEBI:83421"/>
        <dbReference type="ChEBI" id="CHEBI:456216"/>
        <dbReference type="EC" id="2.7.11.1"/>
    </reaction>
</comment>
<evidence type="ECO:0000256" key="2">
    <source>
        <dbReference type="ARBA" id="ARBA00012513"/>
    </source>
</evidence>
<evidence type="ECO:0000256" key="3">
    <source>
        <dbReference type="ARBA" id="ARBA00022729"/>
    </source>
</evidence>
<dbReference type="PANTHER" id="PTHR33138">
    <property type="entry name" value="OS01G0690200 PROTEIN"/>
    <property type="match status" value="1"/>
</dbReference>
<comment type="catalytic activity">
    <reaction evidence="5">
        <text>L-threonyl-[protein] + ATP = O-phospho-L-threonyl-[protein] + ADP + H(+)</text>
        <dbReference type="Rhea" id="RHEA:46608"/>
        <dbReference type="Rhea" id="RHEA-COMP:11060"/>
        <dbReference type="Rhea" id="RHEA-COMP:11605"/>
        <dbReference type="ChEBI" id="CHEBI:15378"/>
        <dbReference type="ChEBI" id="CHEBI:30013"/>
        <dbReference type="ChEBI" id="CHEBI:30616"/>
        <dbReference type="ChEBI" id="CHEBI:61977"/>
        <dbReference type="ChEBI" id="CHEBI:456216"/>
        <dbReference type="EC" id="2.7.11.1"/>
    </reaction>
</comment>
<dbReference type="InterPro" id="IPR025287">
    <property type="entry name" value="WAK_GUB"/>
</dbReference>
<accession>A0ABR0DP19</accession>
<protein>
    <recommendedName>
        <fullName evidence="2">non-specific serine/threonine protein kinase</fullName>
        <ecNumber evidence="2">2.7.11.1</ecNumber>
    </recommendedName>
</protein>
<evidence type="ECO:0000313" key="10">
    <source>
        <dbReference type="Proteomes" id="UP001291926"/>
    </source>
</evidence>
<dbReference type="InterPro" id="IPR032872">
    <property type="entry name" value="WAK_assoc_C"/>
</dbReference>
<sequence>MVNTTLDYSLFDYTDTCTNLTFLYGCPSFLSFPEYSRASCIGNNNVYVFPGNIGPGECNASVIVPVLVSHHENEGGGSVNVTELNQSVLLRGFDVRWKIDSKVCNDCTESMGSQPFHCGNLRDISYPFWGGNNRPVSCGYPGFDIDCEGETPILNISSVLYRVLEINNSTQTLRIARQDLWNNYCPTFLYNTTLNYTLFDFSSNSNDQNITLFYGCSISQPQPIPIQSPYQLSCDVNQTTISGFYLTGDVSDPGIGIGCRSRISVPVNEFAERDLSNVATASLIVLQSAFRSGFWIDWAANNSNCENCVESGGVCGYNQDTASFACYCADGSREFTCSNNTQNGTYN</sequence>